<dbReference type="EMBL" id="JAFDVH010000047">
    <property type="protein sequence ID" value="KAG7453993.1"/>
    <property type="molecule type" value="Genomic_DNA"/>
</dbReference>
<dbReference type="SUPFAM" id="SSF50353">
    <property type="entry name" value="Cytokine"/>
    <property type="match status" value="1"/>
</dbReference>
<dbReference type="InterPro" id="IPR008996">
    <property type="entry name" value="IL1/FGF"/>
</dbReference>
<reference evidence="3" key="1">
    <citation type="submission" date="2021-01" db="EMBL/GenBank/DDBJ databases">
        <authorList>
            <person name="Zahm M."/>
            <person name="Roques C."/>
            <person name="Cabau C."/>
            <person name="Klopp C."/>
            <person name="Donnadieu C."/>
            <person name="Jouanno E."/>
            <person name="Lampietro C."/>
            <person name="Louis A."/>
            <person name="Herpin A."/>
            <person name="Echchiki A."/>
            <person name="Berthelot C."/>
            <person name="Parey E."/>
            <person name="Roest-Crollius H."/>
            <person name="Braasch I."/>
            <person name="Postlethwait J."/>
            <person name="Bobe J."/>
            <person name="Montfort J."/>
            <person name="Bouchez O."/>
            <person name="Begum T."/>
            <person name="Mejri S."/>
            <person name="Adams A."/>
            <person name="Chen W.-J."/>
            <person name="Guiguen Y."/>
        </authorList>
    </citation>
    <scope>NUCLEOTIDE SEQUENCE</scope>
    <source>
        <strain evidence="3">YG-15Mar2019-1</strain>
        <tissue evidence="3">Brain</tissue>
    </source>
</reference>
<name>A0A9D3PAK2_MEGAT</name>
<dbReference type="Gene3D" id="2.80.10.50">
    <property type="match status" value="1"/>
</dbReference>
<dbReference type="OrthoDB" id="5987799at2759"/>
<evidence type="ECO:0000256" key="2">
    <source>
        <dbReference type="RuleBase" id="RU049442"/>
    </source>
</evidence>
<dbReference type="InterPro" id="IPR002209">
    <property type="entry name" value="Fibroblast_GF_fam"/>
</dbReference>
<protein>
    <recommendedName>
        <fullName evidence="2">Fibroblast growth factor</fullName>
        <shortName evidence="2">FGF</shortName>
    </recommendedName>
</protein>
<dbReference type="PRINTS" id="PR00263">
    <property type="entry name" value="HBGFFGF"/>
</dbReference>
<dbReference type="Proteomes" id="UP001046870">
    <property type="component" value="Unassembled WGS sequence"/>
</dbReference>
<dbReference type="PANTHER" id="PTHR11486">
    <property type="entry name" value="FIBROBLAST GROWTH FACTOR"/>
    <property type="match status" value="1"/>
</dbReference>
<gene>
    <name evidence="3" type="ORF">MATL_G00264090</name>
</gene>
<evidence type="ECO:0000313" key="3">
    <source>
        <dbReference type="EMBL" id="KAG7453993.1"/>
    </source>
</evidence>
<evidence type="ECO:0000256" key="1">
    <source>
        <dbReference type="ARBA" id="ARBA00007936"/>
    </source>
</evidence>
<sequence length="89" mass="10035">MKTSVQRERGILEIRTVSKGGILAIKGVKSQYYISMTRSGALQGKKTYSENCNFKEVFLKNYFNAYSSAMWTKQNGEKCSLPCPKRASP</sequence>
<dbReference type="GO" id="GO:0008083">
    <property type="term" value="F:growth factor activity"/>
    <property type="evidence" value="ECO:0007669"/>
    <property type="project" value="InterPro"/>
</dbReference>
<dbReference type="PRINTS" id="PR00262">
    <property type="entry name" value="IL1HBGF"/>
</dbReference>
<comment type="similarity">
    <text evidence="1 2">Belongs to the heparin-binding growth factors family.</text>
</comment>
<keyword evidence="4" id="KW-1185">Reference proteome</keyword>
<dbReference type="Pfam" id="PF00167">
    <property type="entry name" value="FGF"/>
    <property type="match status" value="1"/>
</dbReference>
<organism evidence="3 4">
    <name type="scientific">Megalops atlanticus</name>
    <name type="common">Tarpon</name>
    <name type="synonym">Clupea gigantea</name>
    <dbReference type="NCBI Taxonomy" id="7932"/>
    <lineage>
        <taxon>Eukaryota</taxon>
        <taxon>Metazoa</taxon>
        <taxon>Chordata</taxon>
        <taxon>Craniata</taxon>
        <taxon>Vertebrata</taxon>
        <taxon>Euteleostomi</taxon>
        <taxon>Actinopterygii</taxon>
        <taxon>Neopterygii</taxon>
        <taxon>Teleostei</taxon>
        <taxon>Elopiformes</taxon>
        <taxon>Megalopidae</taxon>
        <taxon>Megalops</taxon>
    </lineage>
</organism>
<proteinExistence type="inferred from homology"/>
<comment type="caution">
    <text evidence="3">The sequence shown here is derived from an EMBL/GenBank/DDBJ whole genome shotgun (WGS) entry which is preliminary data.</text>
</comment>
<accession>A0A9D3PAK2</accession>
<evidence type="ECO:0000313" key="4">
    <source>
        <dbReference type="Proteomes" id="UP001046870"/>
    </source>
</evidence>
<dbReference type="SMART" id="SM00442">
    <property type="entry name" value="FGF"/>
    <property type="match status" value="1"/>
</dbReference>
<dbReference type="AlphaFoldDB" id="A0A9D3PAK2"/>